<name>A0AAD2PU78_9STRA</name>
<dbReference type="Proteomes" id="UP001295423">
    <property type="component" value="Unassembled WGS sequence"/>
</dbReference>
<proteinExistence type="predicted"/>
<gene>
    <name evidence="2" type="ORF">CYCCA115_LOCUS11706</name>
</gene>
<accession>A0AAD2PU78</accession>
<organism evidence="2 3">
    <name type="scientific">Cylindrotheca closterium</name>
    <dbReference type="NCBI Taxonomy" id="2856"/>
    <lineage>
        <taxon>Eukaryota</taxon>
        <taxon>Sar</taxon>
        <taxon>Stramenopiles</taxon>
        <taxon>Ochrophyta</taxon>
        <taxon>Bacillariophyta</taxon>
        <taxon>Bacillariophyceae</taxon>
        <taxon>Bacillariophycidae</taxon>
        <taxon>Bacillariales</taxon>
        <taxon>Bacillariaceae</taxon>
        <taxon>Cylindrotheca</taxon>
    </lineage>
</organism>
<sequence>MTFAKQFILMQRVKDISARGTSKIAVPKAVEPLAASEKLEAALVTIADAIVEQENLLRGLALRIHHTARVAERLFKKGNTTMTVATMRKVKSIQQEYVHVLRVVNALKEYETYVQTGLLSTKHVPKDVDVIKSAQNTKASKYNDTEILSQVAAKQFFPIMDSAGAISYSRESPFSESDQPEANTVVTSAA</sequence>
<evidence type="ECO:0000256" key="1">
    <source>
        <dbReference type="SAM" id="MobiDB-lite"/>
    </source>
</evidence>
<comment type="caution">
    <text evidence="2">The sequence shown here is derived from an EMBL/GenBank/DDBJ whole genome shotgun (WGS) entry which is preliminary data.</text>
</comment>
<evidence type="ECO:0000313" key="2">
    <source>
        <dbReference type="EMBL" id="CAJ1948617.1"/>
    </source>
</evidence>
<dbReference type="AlphaFoldDB" id="A0AAD2PU78"/>
<keyword evidence="3" id="KW-1185">Reference proteome</keyword>
<reference evidence="2" key="1">
    <citation type="submission" date="2023-08" db="EMBL/GenBank/DDBJ databases">
        <authorList>
            <person name="Audoor S."/>
            <person name="Bilcke G."/>
        </authorList>
    </citation>
    <scope>NUCLEOTIDE SEQUENCE</scope>
</reference>
<feature type="region of interest" description="Disordered" evidence="1">
    <location>
        <begin position="170"/>
        <end position="190"/>
    </location>
</feature>
<dbReference type="EMBL" id="CAKOGP040001747">
    <property type="protein sequence ID" value="CAJ1948617.1"/>
    <property type="molecule type" value="Genomic_DNA"/>
</dbReference>
<protein>
    <submittedName>
        <fullName evidence="2">Uncharacterized protein</fullName>
    </submittedName>
</protein>
<evidence type="ECO:0000313" key="3">
    <source>
        <dbReference type="Proteomes" id="UP001295423"/>
    </source>
</evidence>